<keyword evidence="5 7" id="KW-1133">Transmembrane helix</keyword>
<proteinExistence type="predicted"/>
<dbReference type="Pfam" id="PF03600">
    <property type="entry name" value="CitMHS"/>
    <property type="match status" value="1"/>
</dbReference>
<evidence type="ECO:0000256" key="7">
    <source>
        <dbReference type="SAM" id="Phobius"/>
    </source>
</evidence>
<dbReference type="InterPro" id="IPR031312">
    <property type="entry name" value="Na/sul_symport_CS"/>
</dbReference>
<dbReference type="Proteomes" id="UP000322139">
    <property type="component" value="Unassembled WGS sequence"/>
</dbReference>
<reference evidence="9 10" key="1">
    <citation type="submission" date="2019-08" db="EMBL/GenBank/DDBJ databases">
        <title>Bacillus genomes from the desert of Cuatro Cienegas, Coahuila.</title>
        <authorList>
            <person name="Olmedo-Alvarez G."/>
        </authorList>
    </citation>
    <scope>NUCLEOTIDE SEQUENCE [LARGE SCALE GENOMIC DNA]</scope>
    <source>
        <strain evidence="9 10">CH446_14T</strain>
    </source>
</reference>
<comment type="caution">
    <text evidence="9">The sequence shown here is derived from an EMBL/GenBank/DDBJ whole genome shotgun (WGS) entry which is preliminary data.</text>
</comment>
<dbReference type="PANTHER" id="PTHR43652">
    <property type="entry name" value="BASIC AMINO ACID ANTIPORTER YFCC-RELATED"/>
    <property type="match status" value="1"/>
</dbReference>
<name>A0A5D4REV6_9BACI</name>
<feature type="domain" description="RCK C-terminal" evidence="8">
    <location>
        <begin position="296"/>
        <end position="380"/>
    </location>
</feature>
<dbReference type="GO" id="GO:0005886">
    <property type="term" value="C:plasma membrane"/>
    <property type="evidence" value="ECO:0007669"/>
    <property type="project" value="TreeGrafter"/>
</dbReference>
<dbReference type="InterPro" id="IPR004680">
    <property type="entry name" value="Cit_transptr-like_dom"/>
</dbReference>
<feature type="transmembrane region" description="Helical" evidence="7">
    <location>
        <begin position="139"/>
        <end position="160"/>
    </location>
</feature>
<gene>
    <name evidence="9" type="ORF">FZD51_14005</name>
</gene>
<dbReference type="EMBL" id="VTER01000006">
    <property type="protein sequence ID" value="TYS48022.1"/>
    <property type="molecule type" value="Genomic_DNA"/>
</dbReference>
<dbReference type="PROSITE" id="PS01271">
    <property type="entry name" value="NA_SULFATE"/>
    <property type="match status" value="1"/>
</dbReference>
<feature type="transmembrane region" description="Helical" evidence="7">
    <location>
        <begin position="526"/>
        <end position="546"/>
    </location>
</feature>
<evidence type="ECO:0000256" key="5">
    <source>
        <dbReference type="ARBA" id="ARBA00022989"/>
    </source>
</evidence>
<feature type="transmembrane region" description="Helical" evidence="7">
    <location>
        <begin position="566"/>
        <end position="584"/>
    </location>
</feature>
<feature type="transmembrane region" description="Helical" evidence="7">
    <location>
        <begin position="420"/>
        <end position="436"/>
    </location>
</feature>
<dbReference type="InterPro" id="IPR036721">
    <property type="entry name" value="RCK_C_sf"/>
</dbReference>
<feature type="transmembrane region" description="Helical" evidence="7">
    <location>
        <begin position="397"/>
        <end position="414"/>
    </location>
</feature>
<comment type="subcellular location">
    <subcellularLocation>
        <location evidence="1">Membrane</location>
        <topology evidence="1">Multi-pass membrane protein</topology>
    </subcellularLocation>
</comment>
<evidence type="ECO:0000256" key="4">
    <source>
        <dbReference type="ARBA" id="ARBA00022737"/>
    </source>
</evidence>
<dbReference type="GO" id="GO:0006813">
    <property type="term" value="P:potassium ion transport"/>
    <property type="evidence" value="ECO:0007669"/>
    <property type="project" value="InterPro"/>
</dbReference>
<evidence type="ECO:0000256" key="2">
    <source>
        <dbReference type="ARBA" id="ARBA00022448"/>
    </source>
</evidence>
<evidence type="ECO:0000313" key="10">
    <source>
        <dbReference type="Proteomes" id="UP000322139"/>
    </source>
</evidence>
<dbReference type="RefSeq" id="WP_148975334.1">
    <property type="nucleotide sequence ID" value="NZ_JBNIKT010000004.1"/>
</dbReference>
<accession>A0A5D4REV6</accession>
<feature type="transmembrane region" description="Helical" evidence="7">
    <location>
        <begin position="5"/>
        <end position="24"/>
    </location>
</feature>
<dbReference type="Pfam" id="PF02080">
    <property type="entry name" value="TrkA_C"/>
    <property type="match status" value="1"/>
</dbReference>
<feature type="domain" description="RCK C-terminal" evidence="8">
    <location>
        <begin position="205"/>
        <end position="291"/>
    </location>
</feature>
<feature type="transmembrane region" description="Helical" evidence="7">
    <location>
        <begin position="443"/>
        <end position="461"/>
    </location>
</feature>
<dbReference type="PANTHER" id="PTHR43652:SF2">
    <property type="entry name" value="BASIC AMINO ACID ANTIPORTER YFCC-RELATED"/>
    <property type="match status" value="1"/>
</dbReference>
<evidence type="ECO:0000259" key="8">
    <source>
        <dbReference type="PROSITE" id="PS51202"/>
    </source>
</evidence>
<evidence type="ECO:0000256" key="6">
    <source>
        <dbReference type="ARBA" id="ARBA00023136"/>
    </source>
</evidence>
<organism evidence="9 10">
    <name type="scientific">Bacillus infantis</name>
    <dbReference type="NCBI Taxonomy" id="324767"/>
    <lineage>
        <taxon>Bacteria</taxon>
        <taxon>Bacillati</taxon>
        <taxon>Bacillota</taxon>
        <taxon>Bacilli</taxon>
        <taxon>Bacillales</taxon>
        <taxon>Bacillaceae</taxon>
        <taxon>Bacillus</taxon>
    </lineage>
</organism>
<dbReference type="InterPro" id="IPR051679">
    <property type="entry name" value="DASS-Related_Transporters"/>
</dbReference>
<protein>
    <submittedName>
        <fullName evidence="9">SLC13 family permease</fullName>
    </submittedName>
</protein>
<dbReference type="Gene3D" id="3.30.70.1450">
    <property type="entry name" value="Regulator of K+ conductance, C-terminal domain"/>
    <property type="match status" value="2"/>
</dbReference>
<feature type="transmembrane region" description="Helical" evidence="7">
    <location>
        <begin position="172"/>
        <end position="194"/>
    </location>
</feature>
<sequence length="587" mass="63359">MSYSAAVLCVMLAIMFFVLVKEWLPAEITVFSTLALLIVSGILPAGEALSGFSNTSVHTVALLFIAGAAVSKSGLIQDAAGRFLSRSRTLPGALFRIMVPVSTASAFINNTPLVTLFLPFLQKWAIENRIQPSKVLIPLSYASILGGTITLIGTSTNLLVNGLMIERGEEGFHLFSFSVIGVPIAAAGILYMIVFGHRLLPDRSHNIQLFEEEEHLHIHYYEVLAGSPLAGKTVTEALLRNLNHFFLIEIIRGNTVKTPAANDEVVQTGDILVFSGNPQKALPSVHLLGLKPWPAGPSSRPKRKGSGLFEVGIPPGSFLVNKRIKDIHFRSRYQAVIVGVKRKGELISSGFGSLTAAQGDTFILLARQGFGEIWAGSDDFYFVSSSAAAKNSRRQKLSVSLILAGFIVCSLIQAAPIYHLALLAAAFIIAIGTLSFSEALKALNWRIIILMGSSIGLGKAIESTGLASTAASFLLKWQDELSLLGIICIYYLLTMLMTEILNNLATASLMFPIGYTMAEGLQIDPAMFAMLTAIAASCSFLTPIGYQTNLLVYGPGGYRFTDYMRVGLPLSLVSMAAAITMLYIRWL</sequence>
<keyword evidence="4" id="KW-0677">Repeat</keyword>
<evidence type="ECO:0000313" key="9">
    <source>
        <dbReference type="EMBL" id="TYS48022.1"/>
    </source>
</evidence>
<evidence type="ECO:0000256" key="3">
    <source>
        <dbReference type="ARBA" id="ARBA00022692"/>
    </source>
</evidence>
<dbReference type="AlphaFoldDB" id="A0A5D4REV6"/>
<feature type="transmembrane region" description="Helical" evidence="7">
    <location>
        <begin position="57"/>
        <end position="77"/>
    </location>
</feature>
<feature type="transmembrane region" description="Helical" evidence="7">
    <location>
        <begin position="481"/>
        <end position="505"/>
    </location>
</feature>
<feature type="transmembrane region" description="Helical" evidence="7">
    <location>
        <begin position="97"/>
        <end position="118"/>
    </location>
</feature>
<evidence type="ECO:0000256" key="1">
    <source>
        <dbReference type="ARBA" id="ARBA00004141"/>
    </source>
</evidence>
<dbReference type="InterPro" id="IPR006037">
    <property type="entry name" value="RCK_C"/>
</dbReference>
<dbReference type="PROSITE" id="PS51202">
    <property type="entry name" value="RCK_C"/>
    <property type="match status" value="2"/>
</dbReference>
<keyword evidence="3 7" id="KW-0812">Transmembrane</keyword>
<keyword evidence="6 7" id="KW-0472">Membrane</keyword>
<keyword evidence="2" id="KW-0813">Transport</keyword>
<dbReference type="SUPFAM" id="SSF116726">
    <property type="entry name" value="TrkA C-terminal domain-like"/>
    <property type="match status" value="2"/>
</dbReference>
<feature type="transmembrane region" description="Helical" evidence="7">
    <location>
        <begin position="30"/>
        <end position="50"/>
    </location>
</feature>
<dbReference type="GO" id="GO:0008324">
    <property type="term" value="F:monoatomic cation transmembrane transporter activity"/>
    <property type="evidence" value="ECO:0007669"/>
    <property type="project" value="InterPro"/>
</dbReference>